<gene>
    <name evidence="4" type="ORF">CCMA1212_003975</name>
</gene>
<dbReference type="GeneID" id="300575752"/>
<organism evidence="4 5">
    <name type="scientific">Trichoderma ghanense</name>
    <dbReference type="NCBI Taxonomy" id="65468"/>
    <lineage>
        <taxon>Eukaryota</taxon>
        <taxon>Fungi</taxon>
        <taxon>Dikarya</taxon>
        <taxon>Ascomycota</taxon>
        <taxon>Pezizomycotina</taxon>
        <taxon>Sordariomycetes</taxon>
        <taxon>Hypocreomycetidae</taxon>
        <taxon>Hypocreales</taxon>
        <taxon>Hypocreaceae</taxon>
        <taxon>Trichoderma</taxon>
    </lineage>
</organism>
<dbReference type="RefSeq" id="XP_073560250.1">
    <property type="nucleotide sequence ID" value="XM_073701302.1"/>
</dbReference>
<dbReference type="PANTHER" id="PTHR43877:SF2">
    <property type="entry name" value="AMINOALKYLPHOSPHONATE N-ACETYLTRANSFERASE-RELATED"/>
    <property type="match status" value="1"/>
</dbReference>
<dbReference type="Gene3D" id="3.40.630.30">
    <property type="match status" value="1"/>
</dbReference>
<dbReference type="InterPro" id="IPR050832">
    <property type="entry name" value="Bact_Acetyltransf"/>
</dbReference>
<sequence>MTMLSGKAVQNGLSIRRAKQDDVPRVQAIINASYSKYINRIGKPPAPMLADYAKLLETRDVFILEAASEDEGGGEPAVKMVGSIMLGVTAEGDAVTVNNLVVEPAAQGRGYGRVLMDFAEEFARGKSLSSVFLFTNVKMHENIGLYLKLGYVETGRRTEDGYERVYFRKQLERLN</sequence>
<dbReference type="PROSITE" id="PS51186">
    <property type="entry name" value="GNAT"/>
    <property type="match status" value="1"/>
</dbReference>
<dbReference type="Proteomes" id="UP001642720">
    <property type="component" value="Unassembled WGS sequence"/>
</dbReference>
<keyword evidence="2" id="KW-0012">Acyltransferase</keyword>
<dbReference type="EMBL" id="PPTA01000004">
    <property type="protein sequence ID" value="TFB04049.1"/>
    <property type="molecule type" value="Genomic_DNA"/>
</dbReference>
<evidence type="ECO:0000313" key="5">
    <source>
        <dbReference type="Proteomes" id="UP001642720"/>
    </source>
</evidence>
<evidence type="ECO:0000256" key="2">
    <source>
        <dbReference type="ARBA" id="ARBA00023315"/>
    </source>
</evidence>
<keyword evidence="1" id="KW-0808">Transferase</keyword>
<dbReference type="InterPro" id="IPR000182">
    <property type="entry name" value="GNAT_dom"/>
</dbReference>
<dbReference type="Pfam" id="PF00583">
    <property type="entry name" value="Acetyltransf_1"/>
    <property type="match status" value="1"/>
</dbReference>
<dbReference type="SUPFAM" id="SSF55729">
    <property type="entry name" value="Acyl-CoA N-acyltransferases (Nat)"/>
    <property type="match status" value="1"/>
</dbReference>
<dbReference type="CDD" id="cd04301">
    <property type="entry name" value="NAT_SF"/>
    <property type="match status" value="1"/>
</dbReference>
<feature type="domain" description="N-acetyltransferase" evidence="3">
    <location>
        <begin position="13"/>
        <end position="172"/>
    </location>
</feature>
<dbReference type="InterPro" id="IPR016181">
    <property type="entry name" value="Acyl_CoA_acyltransferase"/>
</dbReference>
<keyword evidence="5" id="KW-1185">Reference proteome</keyword>
<evidence type="ECO:0000259" key="3">
    <source>
        <dbReference type="PROSITE" id="PS51186"/>
    </source>
</evidence>
<proteinExistence type="predicted"/>
<name>A0ABY2H8S1_9HYPO</name>
<reference evidence="4 5" key="1">
    <citation type="submission" date="2018-01" db="EMBL/GenBank/DDBJ databases">
        <title>Genome characterization of the sugarcane-associated fungus Trichoderma ghanense CCMA-1212 and their application in lignocelulose bioconversion.</title>
        <authorList>
            <person name="Steindorff A.S."/>
            <person name="Mendes T.D."/>
            <person name="Vilela E.S.D."/>
            <person name="Rodrigues D.S."/>
            <person name="Formighieri E.F."/>
            <person name="Melo I.S."/>
            <person name="Favaro L.C.L."/>
        </authorList>
    </citation>
    <scope>NUCLEOTIDE SEQUENCE [LARGE SCALE GENOMIC DNA]</scope>
    <source>
        <strain evidence="4 5">CCMA-1212</strain>
    </source>
</reference>
<dbReference type="PANTHER" id="PTHR43877">
    <property type="entry name" value="AMINOALKYLPHOSPHONATE N-ACETYLTRANSFERASE-RELATED-RELATED"/>
    <property type="match status" value="1"/>
</dbReference>
<evidence type="ECO:0000313" key="4">
    <source>
        <dbReference type="EMBL" id="TFB04049.1"/>
    </source>
</evidence>
<accession>A0ABY2H8S1</accession>
<evidence type="ECO:0000256" key="1">
    <source>
        <dbReference type="ARBA" id="ARBA00022679"/>
    </source>
</evidence>
<protein>
    <recommendedName>
        <fullName evidence="3">N-acetyltransferase domain-containing protein</fullName>
    </recommendedName>
</protein>
<comment type="caution">
    <text evidence="4">The sequence shown here is derived from an EMBL/GenBank/DDBJ whole genome shotgun (WGS) entry which is preliminary data.</text>
</comment>